<dbReference type="Gene3D" id="3.40.50.620">
    <property type="entry name" value="HUPs"/>
    <property type="match status" value="2"/>
</dbReference>
<dbReference type="SMR" id="A0A1H5ZV73"/>
<gene>
    <name evidence="3" type="ORF">SAMN02982929_01991</name>
    <name evidence="4" type="ORF">SAMN05216506_10952</name>
</gene>
<organism evidence="3 6">
    <name type="scientific">Saccharopolyspora kobensis</name>
    <dbReference type="NCBI Taxonomy" id="146035"/>
    <lineage>
        <taxon>Bacteria</taxon>
        <taxon>Bacillati</taxon>
        <taxon>Actinomycetota</taxon>
        <taxon>Actinomycetes</taxon>
        <taxon>Pseudonocardiales</taxon>
        <taxon>Pseudonocardiaceae</taxon>
        <taxon>Saccharopolyspora</taxon>
    </lineage>
</organism>
<proteinExistence type="inferred from homology"/>
<sequence>MLAGGPVLVGVDGSERSVDALAWAVGEAALRGAEVHAVVINDHPSRDGVLEDVVEGIADRFRDADPDTAISVKIARGRPAAELIRCSSRAQLVVLGARGRTAAAGMLLGSISTKVATHARCPVVVVHEHWESAGPVLVGVDGSPHGQQVLRFAFDVAAARRAELAVMQVWEAPGAEFSVVLAPPEELAEARGEAERSLGDQLTGWREKYPEVLVRRHTPRGHPVAALSEMAGEAQLLVVGHRNRRGPLAALLLGSVASGVLRRARCPVAVLCADAQ</sequence>
<feature type="domain" description="UspA" evidence="2">
    <location>
        <begin position="135"/>
        <end position="270"/>
    </location>
</feature>
<dbReference type="InterPro" id="IPR006016">
    <property type="entry name" value="UspA"/>
</dbReference>
<dbReference type="AlphaFoldDB" id="A0A1H5ZV73"/>
<evidence type="ECO:0000259" key="2">
    <source>
        <dbReference type="Pfam" id="PF00582"/>
    </source>
</evidence>
<evidence type="ECO:0000256" key="1">
    <source>
        <dbReference type="ARBA" id="ARBA00008791"/>
    </source>
</evidence>
<dbReference type="InterPro" id="IPR014729">
    <property type="entry name" value="Rossmann-like_a/b/a_fold"/>
</dbReference>
<dbReference type="PRINTS" id="PR01438">
    <property type="entry name" value="UNVRSLSTRESS"/>
</dbReference>
<reference evidence="5 6" key="2">
    <citation type="submission" date="2016-10" db="EMBL/GenBank/DDBJ databases">
        <authorList>
            <person name="Varghese N."/>
            <person name="Submissions S."/>
        </authorList>
    </citation>
    <scope>NUCLEOTIDE SEQUENCE [LARGE SCALE GENOMIC DNA]</scope>
    <source>
        <strain evidence="6">ATCC 20501</strain>
        <strain evidence="4 5">CGMCC 4.3529</strain>
    </source>
</reference>
<evidence type="ECO:0000313" key="5">
    <source>
        <dbReference type="Proteomes" id="UP000199690"/>
    </source>
</evidence>
<dbReference type="RefSeq" id="WP_093355828.1">
    <property type="nucleotide sequence ID" value="NZ_FNVB01000003.1"/>
</dbReference>
<evidence type="ECO:0000313" key="6">
    <source>
        <dbReference type="Proteomes" id="UP000236729"/>
    </source>
</evidence>
<protein>
    <submittedName>
        <fullName evidence="3">Nucleotide-binding universal stress protein, UspA family</fullName>
    </submittedName>
</protein>
<accession>A0A1H5ZV73</accession>
<dbReference type="PANTHER" id="PTHR46268">
    <property type="entry name" value="STRESS RESPONSE PROTEIN NHAX"/>
    <property type="match status" value="1"/>
</dbReference>
<dbReference type="SUPFAM" id="SSF52402">
    <property type="entry name" value="Adenine nucleotide alpha hydrolases-like"/>
    <property type="match status" value="2"/>
</dbReference>
<dbReference type="InterPro" id="IPR006015">
    <property type="entry name" value="Universal_stress_UspA"/>
</dbReference>
<dbReference type="EMBL" id="FOME01000009">
    <property type="protein sequence ID" value="SFE14185.1"/>
    <property type="molecule type" value="Genomic_DNA"/>
</dbReference>
<dbReference type="Pfam" id="PF00582">
    <property type="entry name" value="Usp"/>
    <property type="match status" value="2"/>
</dbReference>
<evidence type="ECO:0000313" key="3">
    <source>
        <dbReference type="EMBL" id="SEG39685.1"/>
    </source>
</evidence>
<dbReference type="EMBL" id="FNVB01000003">
    <property type="protein sequence ID" value="SEG39685.1"/>
    <property type="molecule type" value="Genomic_DNA"/>
</dbReference>
<feature type="domain" description="UspA" evidence="2">
    <location>
        <begin position="6"/>
        <end position="127"/>
    </location>
</feature>
<name>A0A1H5ZV73_9PSEU</name>
<keyword evidence="5" id="KW-1185">Reference proteome</keyword>
<reference evidence="3" key="1">
    <citation type="submission" date="2016-10" db="EMBL/GenBank/DDBJ databases">
        <authorList>
            <person name="de Groot N.N."/>
        </authorList>
    </citation>
    <scope>NUCLEOTIDE SEQUENCE [LARGE SCALE GENOMIC DNA]</scope>
    <source>
        <strain evidence="3">ATCC 20501</strain>
    </source>
</reference>
<accession>A0A1I1Y399</accession>
<dbReference type="Proteomes" id="UP000199690">
    <property type="component" value="Unassembled WGS sequence"/>
</dbReference>
<comment type="similarity">
    <text evidence="1">Belongs to the universal stress protein A family.</text>
</comment>
<evidence type="ECO:0000313" key="4">
    <source>
        <dbReference type="EMBL" id="SFE14185.1"/>
    </source>
</evidence>
<dbReference type="Proteomes" id="UP000236729">
    <property type="component" value="Unassembled WGS sequence"/>
</dbReference>
<dbReference type="PANTHER" id="PTHR46268:SF6">
    <property type="entry name" value="UNIVERSAL STRESS PROTEIN UP12"/>
    <property type="match status" value="1"/>
</dbReference>